<dbReference type="GO" id="GO:0030552">
    <property type="term" value="F:cAMP binding"/>
    <property type="evidence" value="ECO:0007669"/>
    <property type="project" value="UniProtKB-KW"/>
</dbReference>
<evidence type="ECO:0000256" key="2">
    <source>
        <dbReference type="ARBA" id="ARBA00023303"/>
    </source>
</evidence>
<name>A0A7J8WIW2_GOSAI</name>
<keyword evidence="2" id="KW-0407">Ion channel</keyword>
<dbReference type="CDD" id="cd23767">
    <property type="entry name" value="IQCD"/>
    <property type="match status" value="1"/>
</dbReference>
<dbReference type="GO" id="GO:0016020">
    <property type="term" value="C:membrane"/>
    <property type="evidence" value="ECO:0007669"/>
    <property type="project" value="UniProtKB-SubCell"/>
</dbReference>
<dbReference type="Gene3D" id="2.60.120.10">
    <property type="entry name" value="Jelly Rolls"/>
    <property type="match status" value="1"/>
</dbReference>
<evidence type="ECO:0000256" key="3">
    <source>
        <dbReference type="SAM" id="MobiDB-lite"/>
    </source>
</evidence>
<dbReference type="InterPro" id="IPR018490">
    <property type="entry name" value="cNMP-bd_dom_sf"/>
</dbReference>
<reference evidence="4 5" key="1">
    <citation type="journal article" date="2019" name="Genome Biol. Evol.">
        <title>Insights into the evolution of the New World diploid cottons (Gossypium, subgenus Houzingenia) based on genome sequencing.</title>
        <authorList>
            <person name="Grover C.E."/>
            <person name="Arick M.A. 2nd"/>
            <person name="Thrash A."/>
            <person name="Conover J.L."/>
            <person name="Sanders W.S."/>
            <person name="Peterson D.G."/>
            <person name="Frelichowski J.E."/>
            <person name="Scheffler J.A."/>
            <person name="Scheffler B.E."/>
            <person name="Wendel J.F."/>
        </authorList>
    </citation>
    <scope>NUCLEOTIDE SEQUENCE [LARGE SCALE GENOMIC DNA]</scope>
    <source>
        <strain evidence="4">185</strain>
        <tissue evidence="4">Leaf</tissue>
    </source>
</reference>
<protein>
    <recommendedName>
        <fullName evidence="6">Cyclic nucleotide-binding domain-containing protein</fullName>
    </recommendedName>
</protein>
<gene>
    <name evidence="4" type="ORF">Goari_016452</name>
</gene>
<keyword evidence="1" id="KW-0813">Transport</keyword>
<feature type="region of interest" description="Disordered" evidence="3">
    <location>
        <begin position="164"/>
        <end position="193"/>
    </location>
</feature>
<keyword evidence="5" id="KW-1185">Reference proteome</keyword>
<dbReference type="InterPro" id="IPR014710">
    <property type="entry name" value="RmlC-like_jellyroll"/>
</dbReference>
<evidence type="ECO:0000313" key="5">
    <source>
        <dbReference type="Proteomes" id="UP000593577"/>
    </source>
</evidence>
<dbReference type="EMBL" id="JABFAA010000001">
    <property type="protein sequence ID" value="MBA0674883.1"/>
    <property type="molecule type" value="Genomic_DNA"/>
</dbReference>
<keyword evidence="1" id="KW-0406">Ion transport</keyword>
<accession>A0A7J8WIW2</accession>
<dbReference type="PROSITE" id="PS50096">
    <property type="entry name" value="IQ"/>
    <property type="match status" value="1"/>
</dbReference>
<organism evidence="4 5">
    <name type="scientific">Gossypium aridum</name>
    <name type="common">American cotton</name>
    <name type="synonym">Erioxylum aridum</name>
    <dbReference type="NCBI Taxonomy" id="34290"/>
    <lineage>
        <taxon>Eukaryota</taxon>
        <taxon>Viridiplantae</taxon>
        <taxon>Streptophyta</taxon>
        <taxon>Embryophyta</taxon>
        <taxon>Tracheophyta</taxon>
        <taxon>Spermatophyta</taxon>
        <taxon>Magnoliopsida</taxon>
        <taxon>eudicotyledons</taxon>
        <taxon>Gunneridae</taxon>
        <taxon>Pentapetalae</taxon>
        <taxon>rosids</taxon>
        <taxon>malvids</taxon>
        <taxon>Malvales</taxon>
        <taxon>Malvaceae</taxon>
        <taxon>Malvoideae</taxon>
        <taxon>Gossypium</taxon>
    </lineage>
</organism>
<proteinExistence type="predicted"/>
<dbReference type="PANTHER" id="PTHR45651">
    <property type="entry name" value="CYCLIC NUCLEOTIDE-GATED ION CHANNEL 15-RELATED-RELATED"/>
    <property type="match status" value="1"/>
</dbReference>
<dbReference type="AlphaFoldDB" id="A0A7J8WIW2"/>
<evidence type="ECO:0008006" key="6">
    <source>
        <dbReference type="Google" id="ProtNLM"/>
    </source>
</evidence>
<sequence length="193" mass="21660">MLFIIRGNLTSTTTNGGRTGFFNAVHLKAGDFCGDHLLTWALDLQSSSNLPISTRTVQALTEVEAFALMADDLKFVASQFRRLHSKQFQHTFKFYSVQWQTWAASFIQAAWRRYCKRKLMKSLREAEDKLQNALAKESGTSPSLGATLYASKFAANALRTLRKNGSQSTRLPQRLPPLLPQKPAEPDFTAEDS</sequence>
<dbReference type="Proteomes" id="UP000593577">
    <property type="component" value="Unassembled WGS sequence"/>
</dbReference>
<dbReference type="PANTHER" id="PTHR45651:SF35">
    <property type="entry name" value="CYCLIC NUCLEOTIDE-GATED ION CHANNEL 3-RELATED"/>
    <property type="match status" value="1"/>
</dbReference>
<evidence type="ECO:0000256" key="1">
    <source>
        <dbReference type="ARBA" id="ARBA00023286"/>
    </source>
</evidence>
<comment type="caution">
    <text evidence="4">The sequence shown here is derived from an EMBL/GenBank/DDBJ whole genome shotgun (WGS) entry which is preliminary data.</text>
</comment>
<keyword evidence="1" id="KW-1071">Ligand-gated ion channel</keyword>
<dbReference type="SUPFAM" id="SSF51206">
    <property type="entry name" value="cAMP-binding domain-like"/>
    <property type="match status" value="1"/>
</dbReference>
<dbReference type="GO" id="GO:0034220">
    <property type="term" value="P:monoatomic ion transmembrane transport"/>
    <property type="evidence" value="ECO:0007669"/>
    <property type="project" value="UniProtKB-KW"/>
</dbReference>
<evidence type="ECO:0000313" key="4">
    <source>
        <dbReference type="EMBL" id="MBA0674883.1"/>
    </source>
</evidence>